<keyword evidence="1" id="KW-0732">Signal</keyword>
<proteinExistence type="predicted"/>
<sequence length="223" mass="24656">MAKGMMMALALLGAAAPAAAQDWIEGVWQARGDGMLKPADGKPIPLKPEAAKAWNAQKAAFMAGDPKVDFSRRCKPPGEPRMMSDPKTPFAVIVTKPRVLFAYQWNRLVRMIEMEPPREVIGPVYFGQNAGHWEGDTLVVDVQALHPNTGLDRSGLPHGERARLTERFRSLGPKQMEATITINDPETYSAPWTARVVFDRLPGLTVKEDICLDRENLAGKLKQ</sequence>
<feature type="signal peptide" evidence="1">
    <location>
        <begin position="1"/>
        <end position="20"/>
    </location>
</feature>
<reference evidence="2 3" key="1">
    <citation type="submission" date="2020-08" db="EMBL/GenBank/DDBJ databases">
        <title>Genomic Encyclopedia of Type Strains, Phase IV (KMG-IV): sequencing the most valuable type-strain genomes for metagenomic binning, comparative biology and taxonomic classification.</title>
        <authorList>
            <person name="Goeker M."/>
        </authorList>
    </citation>
    <scope>NUCLEOTIDE SEQUENCE [LARGE SCALE GENOMIC DNA]</scope>
    <source>
        <strain evidence="2 3">DSM 27057</strain>
    </source>
</reference>
<evidence type="ECO:0000313" key="3">
    <source>
        <dbReference type="Proteomes" id="UP000548867"/>
    </source>
</evidence>
<keyword evidence="3" id="KW-1185">Reference proteome</keyword>
<dbReference type="AlphaFoldDB" id="A0A7W6CPG6"/>
<organism evidence="2 3">
    <name type="scientific">Novosphingobium sediminicola</name>
    <dbReference type="NCBI Taxonomy" id="563162"/>
    <lineage>
        <taxon>Bacteria</taxon>
        <taxon>Pseudomonadati</taxon>
        <taxon>Pseudomonadota</taxon>
        <taxon>Alphaproteobacteria</taxon>
        <taxon>Sphingomonadales</taxon>
        <taxon>Sphingomonadaceae</taxon>
        <taxon>Novosphingobium</taxon>
    </lineage>
</organism>
<evidence type="ECO:0000256" key="1">
    <source>
        <dbReference type="SAM" id="SignalP"/>
    </source>
</evidence>
<name>A0A7W6CPG6_9SPHN</name>
<feature type="chain" id="PRO_5030778842" evidence="1">
    <location>
        <begin position="21"/>
        <end position="223"/>
    </location>
</feature>
<protein>
    <submittedName>
        <fullName evidence="2">Uncharacterized protein</fullName>
    </submittedName>
</protein>
<comment type="caution">
    <text evidence="2">The sequence shown here is derived from an EMBL/GenBank/DDBJ whole genome shotgun (WGS) entry which is preliminary data.</text>
</comment>
<gene>
    <name evidence="2" type="ORF">GGR38_002219</name>
</gene>
<dbReference type="Proteomes" id="UP000548867">
    <property type="component" value="Unassembled WGS sequence"/>
</dbReference>
<accession>A0A7W6CPG6</accession>
<dbReference type="EMBL" id="JACIDX010000007">
    <property type="protein sequence ID" value="MBB3955267.1"/>
    <property type="molecule type" value="Genomic_DNA"/>
</dbReference>
<evidence type="ECO:0000313" key="2">
    <source>
        <dbReference type="EMBL" id="MBB3955267.1"/>
    </source>
</evidence>